<sequence length="98" mass="10222">MKTLISAIVIAASVSIPVVSFAQQTNGPLTRADVRAQLITAEQEGLIHQSNSQYPKTAPASEKPATAFDISGYGSAAGGSSQTTVNPMSAKHLLYSHH</sequence>
<evidence type="ECO:0000313" key="3">
    <source>
        <dbReference type="Proteomes" id="UP000494249"/>
    </source>
</evidence>
<dbReference type="AlphaFoldDB" id="A0A6J5CS05"/>
<dbReference type="EMBL" id="CADIKB010000108">
    <property type="protein sequence ID" value="CAB3743327.1"/>
    <property type="molecule type" value="Genomic_DNA"/>
</dbReference>
<evidence type="ECO:0000256" key="1">
    <source>
        <dbReference type="SAM" id="SignalP"/>
    </source>
</evidence>
<feature type="signal peptide" evidence="1">
    <location>
        <begin position="1"/>
        <end position="22"/>
    </location>
</feature>
<reference evidence="2 3" key="1">
    <citation type="submission" date="2020-04" db="EMBL/GenBank/DDBJ databases">
        <authorList>
            <person name="De Canck E."/>
        </authorList>
    </citation>
    <scope>NUCLEOTIDE SEQUENCE [LARGE SCALE GENOMIC DNA]</scope>
    <source>
        <strain evidence="2 3">LMG 22037</strain>
    </source>
</reference>
<gene>
    <name evidence="2" type="ORF">LMG22037_06673</name>
</gene>
<evidence type="ECO:0008006" key="4">
    <source>
        <dbReference type="Google" id="ProtNLM"/>
    </source>
</evidence>
<accession>A0A6J5CS05</accession>
<protein>
    <recommendedName>
        <fullName evidence="4">DUF4148 domain-containing protein</fullName>
    </recommendedName>
</protein>
<keyword evidence="1" id="KW-0732">Signal</keyword>
<name>A0A6J5CS05_9BURK</name>
<dbReference type="InterPro" id="IPR025421">
    <property type="entry name" value="DUF4148"/>
</dbReference>
<proteinExistence type="predicted"/>
<dbReference type="Proteomes" id="UP000494249">
    <property type="component" value="Unassembled WGS sequence"/>
</dbReference>
<feature type="chain" id="PRO_5027110066" description="DUF4148 domain-containing protein" evidence="1">
    <location>
        <begin position="23"/>
        <end position="98"/>
    </location>
</feature>
<organism evidence="2 3">
    <name type="scientific">Paraburkholderia phenoliruptrix</name>
    <dbReference type="NCBI Taxonomy" id="252970"/>
    <lineage>
        <taxon>Bacteria</taxon>
        <taxon>Pseudomonadati</taxon>
        <taxon>Pseudomonadota</taxon>
        <taxon>Betaproteobacteria</taxon>
        <taxon>Burkholderiales</taxon>
        <taxon>Burkholderiaceae</taxon>
        <taxon>Paraburkholderia</taxon>
    </lineage>
</organism>
<dbReference type="Pfam" id="PF13663">
    <property type="entry name" value="DUF4148"/>
    <property type="match status" value="1"/>
</dbReference>
<evidence type="ECO:0000313" key="2">
    <source>
        <dbReference type="EMBL" id="CAB3743327.1"/>
    </source>
</evidence>